<protein>
    <submittedName>
        <fullName evidence="2">Uncharacterized protein</fullName>
    </submittedName>
</protein>
<dbReference type="EMBL" id="BGZK01000215">
    <property type="protein sequence ID" value="GBP29064.1"/>
    <property type="molecule type" value="Genomic_DNA"/>
</dbReference>
<dbReference type="Proteomes" id="UP000299102">
    <property type="component" value="Unassembled WGS sequence"/>
</dbReference>
<sequence length="110" mass="12373">MYGTEVSIELRTSTWIRYGAARQCRAISGAEHSSDSIGHRSARSRVVQRVGPSCADMALLVHRHEVYVRSVEGKSPEGTKIKSRFVLRTRHQRTRTETSVSVRDAKQAMC</sequence>
<evidence type="ECO:0000313" key="3">
    <source>
        <dbReference type="Proteomes" id="UP000299102"/>
    </source>
</evidence>
<evidence type="ECO:0000256" key="1">
    <source>
        <dbReference type="SAM" id="MobiDB-lite"/>
    </source>
</evidence>
<dbReference type="AlphaFoldDB" id="A0A4C1UTB5"/>
<accession>A0A4C1UTB5</accession>
<evidence type="ECO:0000313" key="2">
    <source>
        <dbReference type="EMBL" id="GBP29064.1"/>
    </source>
</evidence>
<feature type="region of interest" description="Disordered" evidence="1">
    <location>
        <begin position="90"/>
        <end position="110"/>
    </location>
</feature>
<keyword evidence="3" id="KW-1185">Reference proteome</keyword>
<comment type="caution">
    <text evidence="2">The sequence shown here is derived from an EMBL/GenBank/DDBJ whole genome shotgun (WGS) entry which is preliminary data.</text>
</comment>
<name>A0A4C1UTB5_EUMVA</name>
<proteinExistence type="predicted"/>
<reference evidence="2 3" key="1">
    <citation type="journal article" date="2019" name="Commun. Biol.">
        <title>The bagworm genome reveals a unique fibroin gene that provides high tensile strength.</title>
        <authorList>
            <person name="Kono N."/>
            <person name="Nakamura H."/>
            <person name="Ohtoshi R."/>
            <person name="Tomita M."/>
            <person name="Numata K."/>
            <person name="Arakawa K."/>
        </authorList>
    </citation>
    <scope>NUCLEOTIDE SEQUENCE [LARGE SCALE GENOMIC DNA]</scope>
</reference>
<organism evidence="2 3">
    <name type="scientific">Eumeta variegata</name>
    <name type="common">Bagworm moth</name>
    <name type="synonym">Eumeta japonica</name>
    <dbReference type="NCBI Taxonomy" id="151549"/>
    <lineage>
        <taxon>Eukaryota</taxon>
        <taxon>Metazoa</taxon>
        <taxon>Ecdysozoa</taxon>
        <taxon>Arthropoda</taxon>
        <taxon>Hexapoda</taxon>
        <taxon>Insecta</taxon>
        <taxon>Pterygota</taxon>
        <taxon>Neoptera</taxon>
        <taxon>Endopterygota</taxon>
        <taxon>Lepidoptera</taxon>
        <taxon>Glossata</taxon>
        <taxon>Ditrysia</taxon>
        <taxon>Tineoidea</taxon>
        <taxon>Psychidae</taxon>
        <taxon>Oiketicinae</taxon>
        <taxon>Eumeta</taxon>
    </lineage>
</organism>
<gene>
    <name evidence="2" type="ORF">EVAR_10880_1</name>
</gene>